<name>A0ACB7T088_HYAAI</name>
<protein>
    <submittedName>
        <fullName evidence="1">Uncharacterized protein</fullName>
    </submittedName>
</protein>
<keyword evidence="2" id="KW-1185">Reference proteome</keyword>
<evidence type="ECO:0000313" key="2">
    <source>
        <dbReference type="Proteomes" id="UP000821845"/>
    </source>
</evidence>
<evidence type="ECO:0000313" key="1">
    <source>
        <dbReference type="EMBL" id="KAH6940275.1"/>
    </source>
</evidence>
<dbReference type="Proteomes" id="UP000821845">
    <property type="component" value="Chromosome 2"/>
</dbReference>
<sequence>MRGHVGSALREPCLVSTGVLRESVPSAFLFYLVLPRLTDYLRHPLEFDGRCCVHTDDVAVFTSAPTITHRRIRPCVHQTVDAVRQRVPPQQEAPPSSKPRHSSSTVRPLPAMASPPSPCTATT</sequence>
<gene>
    <name evidence="1" type="ORF">HPB50_026471</name>
</gene>
<accession>A0ACB7T088</accession>
<reference evidence="1" key="1">
    <citation type="submission" date="2020-05" db="EMBL/GenBank/DDBJ databases">
        <title>Large-scale comparative analyses of tick genomes elucidate their genetic diversity and vector capacities.</title>
        <authorList>
            <person name="Jia N."/>
            <person name="Wang J."/>
            <person name="Shi W."/>
            <person name="Du L."/>
            <person name="Sun Y."/>
            <person name="Zhan W."/>
            <person name="Jiang J."/>
            <person name="Wang Q."/>
            <person name="Zhang B."/>
            <person name="Ji P."/>
            <person name="Sakyi L.B."/>
            <person name="Cui X."/>
            <person name="Yuan T."/>
            <person name="Jiang B."/>
            <person name="Yang W."/>
            <person name="Lam T.T.-Y."/>
            <person name="Chang Q."/>
            <person name="Ding S."/>
            <person name="Wang X."/>
            <person name="Zhu J."/>
            <person name="Ruan X."/>
            <person name="Zhao L."/>
            <person name="Wei J."/>
            <person name="Que T."/>
            <person name="Du C."/>
            <person name="Cheng J."/>
            <person name="Dai P."/>
            <person name="Han X."/>
            <person name="Huang E."/>
            <person name="Gao Y."/>
            <person name="Liu J."/>
            <person name="Shao H."/>
            <person name="Ye R."/>
            <person name="Li L."/>
            <person name="Wei W."/>
            <person name="Wang X."/>
            <person name="Wang C."/>
            <person name="Yang T."/>
            <person name="Huo Q."/>
            <person name="Li W."/>
            <person name="Guo W."/>
            <person name="Chen H."/>
            <person name="Zhou L."/>
            <person name="Ni X."/>
            <person name="Tian J."/>
            <person name="Zhou Y."/>
            <person name="Sheng Y."/>
            <person name="Liu T."/>
            <person name="Pan Y."/>
            <person name="Xia L."/>
            <person name="Li J."/>
            <person name="Zhao F."/>
            <person name="Cao W."/>
        </authorList>
    </citation>
    <scope>NUCLEOTIDE SEQUENCE</scope>
    <source>
        <strain evidence="1">Hyas-2018</strain>
    </source>
</reference>
<dbReference type="EMBL" id="CM023482">
    <property type="protein sequence ID" value="KAH6940275.1"/>
    <property type="molecule type" value="Genomic_DNA"/>
</dbReference>
<proteinExistence type="predicted"/>
<comment type="caution">
    <text evidence="1">The sequence shown here is derived from an EMBL/GenBank/DDBJ whole genome shotgun (WGS) entry which is preliminary data.</text>
</comment>
<organism evidence="1 2">
    <name type="scientific">Hyalomma asiaticum</name>
    <name type="common">Tick</name>
    <dbReference type="NCBI Taxonomy" id="266040"/>
    <lineage>
        <taxon>Eukaryota</taxon>
        <taxon>Metazoa</taxon>
        <taxon>Ecdysozoa</taxon>
        <taxon>Arthropoda</taxon>
        <taxon>Chelicerata</taxon>
        <taxon>Arachnida</taxon>
        <taxon>Acari</taxon>
        <taxon>Parasitiformes</taxon>
        <taxon>Ixodida</taxon>
        <taxon>Ixodoidea</taxon>
        <taxon>Ixodidae</taxon>
        <taxon>Hyalomminae</taxon>
        <taxon>Hyalomma</taxon>
    </lineage>
</organism>